<proteinExistence type="predicted"/>
<evidence type="ECO:0000256" key="1">
    <source>
        <dbReference type="ARBA" id="ARBA00004651"/>
    </source>
</evidence>
<protein>
    <submittedName>
        <fullName evidence="10">Cation:dicarboxylase symporter family transporter</fullName>
    </submittedName>
</protein>
<evidence type="ECO:0000256" key="2">
    <source>
        <dbReference type="ARBA" id="ARBA00022448"/>
    </source>
</evidence>
<dbReference type="GO" id="GO:0070778">
    <property type="term" value="P:L-aspartate transmembrane transport"/>
    <property type="evidence" value="ECO:0007669"/>
    <property type="project" value="TreeGrafter"/>
</dbReference>
<keyword evidence="4 9" id="KW-0812">Transmembrane</keyword>
<dbReference type="PRINTS" id="PR00173">
    <property type="entry name" value="EDTRNSPORT"/>
</dbReference>
<dbReference type="GO" id="GO:0015138">
    <property type="term" value="F:fumarate transmembrane transporter activity"/>
    <property type="evidence" value="ECO:0007669"/>
    <property type="project" value="TreeGrafter"/>
</dbReference>
<keyword evidence="11" id="KW-1185">Reference proteome</keyword>
<reference evidence="10" key="1">
    <citation type="submission" date="2021-03" db="EMBL/GenBank/DDBJ databases">
        <title>Leucobacter chromiisoli sp. nov., isolated from chromium-containing soil of chemical plant.</title>
        <authorList>
            <person name="Xu Z."/>
        </authorList>
    </citation>
    <scope>NUCLEOTIDE SEQUENCE</scope>
    <source>
        <strain evidence="10">K 70/01</strain>
    </source>
</reference>
<feature type="compositionally biased region" description="Basic and acidic residues" evidence="8">
    <location>
        <begin position="496"/>
        <end position="512"/>
    </location>
</feature>
<evidence type="ECO:0000256" key="9">
    <source>
        <dbReference type="SAM" id="Phobius"/>
    </source>
</evidence>
<feature type="transmembrane region" description="Helical" evidence="9">
    <location>
        <begin position="163"/>
        <end position="181"/>
    </location>
</feature>
<sequence length="512" mass="53844">MKPPTPDTATLSVPVRKQPFYKSLFFHLAIAVVAGISVGHFFPDLGANLKPLGDGFIRLIKMIIAPLIFFVIVTGIAAVGDVKSVGRVGVKALTYFTGATLVALVFGLIVANLVQPGRGMDIDPASLDAAALEEATGEAQGAAEFILGVIPASVGGAFADNNLLQVLFFAVFFGAAVIVIGPKRCAPILSLFEMVLEVIFKIMSWIMRVAPIGAFGAMGFIIGQYGIETLGTFGMLILACYAAGIVFIGLLFIVAWAFAGVNLWKFIRYIKDEMLIALGTASTEAVMPRIMTKLTNAGCSRATTGLVIPTGYSFNLDGAAIYLSISLLFLAQAFGHDLTIGQQLAALGILLLTSKGMAGVPGSSFLALSATAAALGIFPVAGVALLLGADRIMDSMRVTVNLLGNCVATFVVARWEGQFDRKAMQVAFAGGITNEDSAIMLGEEEAYEETNANRAAYGKQPLPKFAGGPGDAEFPGIRMVGDSTGEITVEELDTDDTVKGRESERTTGQREA</sequence>
<dbReference type="PROSITE" id="PS00713">
    <property type="entry name" value="NA_DICARBOXYL_SYMP_1"/>
    <property type="match status" value="1"/>
</dbReference>
<dbReference type="PANTHER" id="PTHR42865:SF1">
    <property type="entry name" value="AEROBIC C4-DICARBOXYLATE TRANSPORT PROTEIN"/>
    <property type="match status" value="1"/>
</dbReference>
<dbReference type="InterPro" id="IPR018107">
    <property type="entry name" value="Na-dicarboxylate_symporter_CS"/>
</dbReference>
<comment type="subcellular location">
    <subcellularLocation>
        <location evidence="1">Cell membrane</location>
        <topology evidence="1">Multi-pass membrane protein</topology>
    </subcellularLocation>
</comment>
<feature type="transmembrane region" description="Helical" evidence="9">
    <location>
        <begin position="62"/>
        <end position="80"/>
    </location>
</feature>
<dbReference type="PANTHER" id="PTHR42865">
    <property type="entry name" value="PROTON/GLUTAMATE-ASPARTATE SYMPORTER"/>
    <property type="match status" value="1"/>
</dbReference>
<dbReference type="GO" id="GO:0015366">
    <property type="term" value="F:malate:proton symporter activity"/>
    <property type="evidence" value="ECO:0007669"/>
    <property type="project" value="TreeGrafter"/>
</dbReference>
<dbReference type="FunFam" id="1.10.3860.10:FF:000001">
    <property type="entry name" value="C4-dicarboxylate transport protein"/>
    <property type="match status" value="1"/>
</dbReference>
<evidence type="ECO:0000256" key="8">
    <source>
        <dbReference type="SAM" id="MobiDB-lite"/>
    </source>
</evidence>
<evidence type="ECO:0000256" key="7">
    <source>
        <dbReference type="ARBA" id="ARBA00023136"/>
    </source>
</evidence>
<organism evidence="10 11">
    <name type="scientific">Leucobacter tardus</name>
    <dbReference type="NCBI Taxonomy" id="501483"/>
    <lineage>
        <taxon>Bacteria</taxon>
        <taxon>Bacillati</taxon>
        <taxon>Actinomycetota</taxon>
        <taxon>Actinomycetes</taxon>
        <taxon>Micrococcales</taxon>
        <taxon>Microbacteriaceae</taxon>
        <taxon>Leucobacter</taxon>
    </lineage>
</organism>
<dbReference type="PROSITE" id="PS00714">
    <property type="entry name" value="NA_DICARBOXYL_SYMP_2"/>
    <property type="match status" value="1"/>
</dbReference>
<evidence type="ECO:0000313" key="10">
    <source>
        <dbReference type="EMBL" id="MBO2988744.1"/>
    </source>
</evidence>
<dbReference type="RefSeq" id="WP_208236346.1">
    <property type="nucleotide sequence ID" value="NZ_BAAAQU010000001.1"/>
</dbReference>
<dbReference type="Proteomes" id="UP000668403">
    <property type="component" value="Unassembled WGS sequence"/>
</dbReference>
<dbReference type="GO" id="GO:0015141">
    <property type="term" value="F:succinate transmembrane transporter activity"/>
    <property type="evidence" value="ECO:0007669"/>
    <property type="project" value="TreeGrafter"/>
</dbReference>
<feature type="transmembrane region" description="Helical" evidence="9">
    <location>
        <begin position="365"/>
        <end position="389"/>
    </location>
</feature>
<dbReference type="InterPro" id="IPR001991">
    <property type="entry name" value="Na-dicarboxylate_symporter"/>
</dbReference>
<feature type="transmembrane region" description="Helical" evidence="9">
    <location>
        <begin position="92"/>
        <end position="114"/>
    </location>
</feature>
<dbReference type="EMBL" id="JAGFBF010000001">
    <property type="protein sequence ID" value="MBO2988744.1"/>
    <property type="molecule type" value="Genomic_DNA"/>
</dbReference>
<dbReference type="GO" id="GO:0005886">
    <property type="term" value="C:plasma membrane"/>
    <property type="evidence" value="ECO:0007669"/>
    <property type="project" value="UniProtKB-SubCell"/>
</dbReference>
<keyword evidence="5" id="KW-0769">Symport</keyword>
<feature type="transmembrane region" description="Helical" evidence="9">
    <location>
        <begin position="202"/>
        <end position="227"/>
    </location>
</feature>
<dbReference type="Gene3D" id="1.10.3860.10">
    <property type="entry name" value="Sodium:dicarboxylate symporter"/>
    <property type="match status" value="1"/>
</dbReference>
<feature type="transmembrane region" description="Helical" evidence="9">
    <location>
        <begin position="314"/>
        <end position="334"/>
    </location>
</feature>
<dbReference type="Pfam" id="PF00375">
    <property type="entry name" value="SDF"/>
    <property type="match status" value="1"/>
</dbReference>
<dbReference type="AlphaFoldDB" id="A0A939QH26"/>
<keyword evidence="7 9" id="KW-0472">Membrane</keyword>
<evidence type="ECO:0000256" key="4">
    <source>
        <dbReference type="ARBA" id="ARBA00022692"/>
    </source>
</evidence>
<feature type="transmembrane region" description="Helical" evidence="9">
    <location>
        <begin position="233"/>
        <end position="264"/>
    </location>
</feature>
<evidence type="ECO:0000256" key="6">
    <source>
        <dbReference type="ARBA" id="ARBA00022989"/>
    </source>
</evidence>
<evidence type="ECO:0000256" key="3">
    <source>
        <dbReference type="ARBA" id="ARBA00022475"/>
    </source>
</evidence>
<keyword evidence="6 9" id="KW-1133">Transmembrane helix</keyword>
<feature type="transmembrane region" description="Helical" evidence="9">
    <location>
        <begin position="24"/>
        <end position="42"/>
    </location>
</feature>
<evidence type="ECO:0000313" key="11">
    <source>
        <dbReference type="Proteomes" id="UP000668403"/>
    </source>
</evidence>
<keyword evidence="2" id="KW-0813">Transport</keyword>
<keyword evidence="3" id="KW-1003">Cell membrane</keyword>
<accession>A0A939QH26</accession>
<gene>
    <name evidence="10" type="ORF">J4H85_01860</name>
</gene>
<dbReference type="InterPro" id="IPR036458">
    <property type="entry name" value="Na:dicarbo_symporter_sf"/>
</dbReference>
<comment type="caution">
    <text evidence="10">The sequence shown here is derived from an EMBL/GenBank/DDBJ whole genome shotgun (WGS) entry which is preliminary data.</text>
</comment>
<feature type="region of interest" description="Disordered" evidence="8">
    <location>
        <begin position="488"/>
        <end position="512"/>
    </location>
</feature>
<name>A0A939QH26_9MICO</name>
<evidence type="ECO:0000256" key="5">
    <source>
        <dbReference type="ARBA" id="ARBA00022847"/>
    </source>
</evidence>
<dbReference type="SUPFAM" id="SSF118215">
    <property type="entry name" value="Proton glutamate symport protein"/>
    <property type="match status" value="1"/>
</dbReference>